<evidence type="ECO:0000256" key="3">
    <source>
        <dbReference type="ARBA" id="ARBA00023125"/>
    </source>
</evidence>
<dbReference type="Pfam" id="PF00589">
    <property type="entry name" value="Phage_integrase"/>
    <property type="match status" value="1"/>
</dbReference>
<dbReference type="InterPro" id="IPR002104">
    <property type="entry name" value="Integrase_catalytic"/>
</dbReference>
<dbReference type="InterPro" id="IPR011010">
    <property type="entry name" value="DNA_brk_join_enz"/>
</dbReference>
<dbReference type="Proteomes" id="UP000034416">
    <property type="component" value="Unassembled WGS sequence"/>
</dbReference>
<dbReference type="OrthoDB" id="9803188at2"/>
<dbReference type="GO" id="GO:0003677">
    <property type="term" value="F:DNA binding"/>
    <property type="evidence" value="ECO:0007669"/>
    <property type="project" value="UniProtKB-UniRule"/>
</dbReference>
<organism evidence="8 10">
    <name type="scientific">Mycolicibacter arupensis</name>
    <dbReference type="NCBI Taxonomy" id="342002"/>
    <lineage>
        <taxon>Bacteria</taxon>
        <taxon>Bacillati</taxon>
        <taxon>Actinomycetota</taxon>
        <taxon>Actinomycetes</taxon>
        <taxon>Mycobacteriales</taxon>
        <taxon>Mycobacteriaceae</taxon>
        <taxon>Mycolicibacter</taxon>
    </lineage>
</organism>
<evidence type="ECO:0000313" key="9">
    <source>
        <dbReference type="EMBL" id="OQZ90824.1"/>
    </source>
</evidence>
<dbReference type="EMBL" id="LASW01000173">
    <property type="protein sequence ID" value="KKB97185.1"/>
    <property type="molecule type" value="Genomic_DNA"/>
</dbReference>
<evidence type="ECO:0000256" key="2">
    <source>
        <dbReference type="ARBA" id="ARBA00022908"/>
    </source>
</evidence>
<dbReference type="EMBL" id="MVHH01000094">
    <property type="protein sequence ID" value="OQZ90824.1"/>
    <property type="molecule type" value="Genomic_DNA"/>
</dbReference>
<dbReference type="PANTHER" id="PTHR30349">
    <property type="entry name" value="PHAGE INTEGRASE-RELATED"/>
    <property type="match status" value="1"/>
</dbReference>
<keyword evidence="3 5" id="KW-0238">DNA-binding</keyword>
<evidence type="ECO:0000313" key="8">
    <source>
        <dbReference type="EMBL" id="KKB97185.1"/>
    </source>
</evidence>
<evidence type="ECO:0000256" key="5">
    <source>
        <dbReference type="PROSITE-ProRule" id="PRU01248"/>
    </source>
</evidence>
<dbReference type="InterPro" id="IPR044068">
    <property type="entry name" value="CB"/>
</dbReference>
<dbReference type="GO" id="GO:0015074">
    <property type="term" value="P:DNA integration"/>
    <property type="evidence" value="ECO:0007669"/>
    <property type="project" value="UniProtKB-KW"/>
</dbReference>
<reference evidence="9 11" key="3">
    <citation type="submission" date="2016-12" db="EMBL/GenBank/DDBJ databases">
        <title>The new phylogeny of genus Mycobacterium.</title>
        <authorList>
            <person name="Tortoli E."/>
            <person name="Trovato A."/>
            <person name="Cirillo D.M."/>
        </authorList>
    </citation>
    <scope>NUCLEOTIDE SEQUENCE [LARGE SCALE GENOMIC DNA]</scope>
    <source>
        <strain evidence="9 11">DSM 44942</strain>
    </source>
</reference>
<evidence type="ECO:0000256" key="4">
    <source>
        <dbReference type="ARBA" id="ARBA00023172"/>
    </source>
</evidence>
<dbReference type="Proteomes" id="UP000192327">
    <property type="component" value="Unassembled WGS sequence"/>
</dbReference>
<keyword evidence="4" id="KW-0233">DNA recombination</keyword>
<comment type="caution">
    <text evidence="8">The sequence shown here is derived from an EMBL/GenBank/DDBJ whole genome shotgun (WGS) entry which is preliminary data.</text>
</comment>
<dbReference type="Gene3D" id="1.10.150.130">
    <property type="match status" value="1"/>
</dbReference>
<dbReference type="PROSITE" id="PS51898">
    <property type="entry name" value="TYR_RECOMBINASE"/>
    <property type="match status" value="1"/>
</dbReference>
<evidence type="ECO:0000259" key="7">
    <source>
        <dbReference type="PROSITE" id="PS51900"/>
    </source>
</evidence>
<dbReference type="GO" id="GO:0006310">
    <property type="term" value="P:DNA recombination"/>
    <property type="evidence" value="ECO:0007669"/>
    <property type="project" value="UniProtKB-KW"/>
</dbReference>
<evidence type="ECO:0000256" key="1">
    <source>
        <dbReference type="ARBA" id="ARBA00008857"/>
    </source>
</evidence>
<feature type="domain" description="Tyr recombinase" evidence="6">
    <location>
        <begin position="170"/>
        <end position="355"/>
    </location>
</feature>
<dbReference type="PROSITE" id="PS51900">
    <property type="entry name" value="CB"/>
    <property type="match status" value="1"/>
</dbReference>
<dbReference type="Gene3D" id="1.10.443.10">
    <property type="entry name" value="Intergrase catalytic core"/>
    <property type="match status" value="1"/>
</dbReference>
<proteinExistence type="inferred from homology"/>
<keyword evidence="11" id="KW-1185">Reference proteome</keyword>
<protein>
    <submittedName>
        <fullName evidence="8">Integrase</fullName>
    </submittedName>
</protein>
<keyword evidence="2" id="KW-0229">DNA integration</keyword>
<dbReference type="PANTHER" id="PTHR30349:SF41">
    <property type="entry name" value="INTEGRASE_RECOMBINASE PROTEIN MJ0367-RELATED"/>
    <property type="match status" value="1"/>
</dbReference>
<evidence type="ECO:0000313" key="11">
    <source>
        <dbReference type="Proteomes" id="UP000192327"/>
    </source>
</evidence>
<dbReference type="RefSeq" id="WP_046191411.1">
    <property type="nucleotide sequence ID" value="NZ_JACKUJ010000049.1"/>
</dbReference>
<dbReference type="InterPro" id="IPR010998">
    <property type="entry name" value="Integrase_recombinase_N"/>
</dbReference>
<comment type="similarity">
    <text evidence="1">Belongs to the 'phage' integrase family.</text>
</comment>
<reference evidence="10" key="1">
    <citation type="submission" date="2015-04" db="EMBL/GenBank/DDBJ databases">
        <title>Genome sequence of Mycobacterium arupense GUC1.</title>
        <authorList>
            <person name="Greninger A.L."/>
            <person name="Cunningham G."/>
            <person name="Chiu C.Y."/>
            <person name="Miller S."/>
        </authorList>
    </citation>
    <scope>NUCLEOTIDE SEQUENCE [LARGE SCALE GENOMIC DNA]</scope>
    <source>
        <strain evidence="10">GUC1</strain>
    </source>
</reference>
<dbReference type="InterPro" id="IPR004107">
    <property type="entry name" value="Integrase_SAM-like_N"/>
</dbReference>
<gene>
    <name evidence="9" type="ORF">BST15_20495</name>
    <name evidence="8" type="ORF">WR43_20265</name>
</gene>
<feature type="domain" description="Core-binding (CB)" evidence="7">
    <location>
        <begin position="23"/>
        <end position="123"/>
    </location>
</feature>
<sequence length="367" mass="40811">MRVQRVLAPDDGRESWTVLDESFAVVDPIDEFLAHLSAIERSPGTVRSYAFDLRDYFEFLGSRGIDWRTVRLEHLGRFVGWLRLTPSARSAAVTALGNGSAHCSAATINRKLAAVGSFYKYHHRHGVDCGDLLTMIKPGGASGAWRPFLAHLGPDGDKRRRTIKLKTPRQIPRTLDPASLAAVVGACDRLRDRFLIELLAGTGMRIGEALGLRHEDIDAAATLIRIRLRDNSNSARVKGGQREIPVSASLIRLYTDYLVNEYGDLDCDYVFVNLWGGTAGTPWRYWNVTDLVIRLRARSGIAFTVHMLRHTYATDLLRREVPAEVVQKLLGHASVTTTTGTYAHLEVDDLRRVLHDKGCLGRADGSQ</sequence>
<evidence type="ECO:0000259" key="6">
    <source>
        <dbReference type="PROSITE" id="PS51898"/>
    </source>
</evidence>
<dbReference type="InterPro" id="IPR013762">
    <property type="entry name" value="Integrase-like_cat_sf"/>
</dbReference>
<dbReference type="InterPro" id="IPR050090">
    <property type="entry name" value="Tyrosine_recombinase_XerCD"/>
</dbReference>
<dbReference type="Pfam" id="PF02899">
    <property type="entry name" value="Phage_int_SAM_1"/>
    <property type="match status" value="1"/>
</dbReference>
<dbReference type="STRING" id="342002.BST15_20495"/>
<dbReference type="PATRIC" id="fig|342002.3.peg.4197"/>
<dbReference type="SUPFAM" id="SSF56349">
    <property type="entry name" value="DNA breaking-rejoining enzymes"/>
    <property type="match status" value="1"/>
</dbReference>
<name>A0A0F5MR17_9MYCO</name>
<evidence type="ECO:0000313" key="10">
    <source>
        <dbReference type="Proteomes" id="UP000034416"/>
    </source>
</evidence>
<dbReference type="AlphaFoldDB" id="A0A0F5MR17"/>
<accession>A0A0F5MR17</accession>
<reference evidence="8" key="2">
    <citation type="submission" date="2015-04" db="EMBL/GenBank/DDBJ databases">
        <title>Genome sequence of Mycobacterium arupense strain GUC1.</title>
        <authorList>
            <person name="Greninger A.L."/>
            <person name="Cunningham G."/>
            <person name="Chiu C.Y."/>
            <person name="Miller S."/>
        </authorList>
    </citation>
    <scope>NUCLEOTIDE SEQUENCE</scope>
    <source>
        <strain evidence="8">GUC1</strain>
    </source>
</reference>